<evidence type="ECO:0000313" key="13">
    <source>
        <dbReference type="EMBL" id="ONM12956.1"/>
    </source>
</evidence>
<evidence type="ECO:0000256" key="11">
    <source>
        <dbReference type="ARBA" id="ARBA00023242"/>
    </source>
</evidence>
<comment type="subcellular location">
    <subcellularLocation>
        <location evidence="2">Nucleus</location>
    </subcellularLocation>
</comment>
<dbReference type="GO" id="GO:0006281">
    <property type="term" value="P:DNA repair"/>
    <property type="evidence" value="ECO:0007669"/>
    <property type="project" value="UniProtKB-KW"/>
</dbReference>
<dbReference type="Pfam" id="PF21292">
    <property type="entry name" value="EME1-MUS81_C"/>
    <property type="match status" value="1"/>
</dbReference>
<dbReference type="GO" id="GO:0006310">
    <property type="term" value="P:DNA recombination"/>
    <property type="evidence" value="ECO:0007669"/>
    <property type="project" value="UniProtKB-KW"/>
</dbReference>
<dbReference type="GO" id="GO:0046872">
    <property type="term" value="F:metal ion binding"/>
    <property type="evidence" value="ECO:0007669"/>
    <property type="project" value="UniProtKB-KW"/>
</dbReference>
<keyword evidence="6" id="KW-0227">DNA damage</keyword>
<dbReference type="PANTHER" id="PTHR21077:SF5">
    <property type="entry name" value="CROSSOVER JUNCTION ENDONUCLEASE MMS4"/>
    <property type="match status" value="1"/>
</dbReference>
<dbReference type="EMBL" id="CM007648">
    <property type="protein sequence ID" value="ONM12956.1"/>
    <property type="molecule type" value="Genomic_DNA"/>
</dbReference>
<keyword evidence="9" id="KW-0233">DNA recombination</keyword>
<dbReference type="GO" id="GO:0051321">
    <property type="term" value="P:meiotic cell cycle"/>
    <property type="evidence" value="ECO:0007669"/>
    <property type="project" value="UniProtKB-KW"/>
</dbReference>
<evidence type="ECO:0000256" key="8">
    <source>
        <dbReference type="ARBA" id="ARBA00022842"/>
    </source>
</evidence>
<keyword evidence="8" id="KW-0460">Magnesium</keyword>
<dbReference type="ExpressionAtlas" id="A0A1D6DW58">
    <property type="expression patterns" value="baseline and differential"/>
</dbReference>
<dbReference type="InterPro" id="IPR033310">
    <property type="entry name" value="Mms4/EME1/EME2"/>
</dbReference>
<dbReference type="Gene3D" id="1.10.150.670">
    <property type="entry name" value="Crossover junction endonuclease EME1, DNA-binding domain"/>
    <property type="match status" value="1"/>
</dbReference>
<organism evidence="13">
    <name type="scientific">Zea mays</name>
    <name type="common">Maize</name>
    <dbReference type="NCBI Taxonomy" id="4577"/>
    <lineage>
        <taxon>Eukaryota</taxon>
        <taxon>Viridiplantae</taxon>
        <taxon>Streptophyta</taxon>
        <taxon>Embryophyta</taxon>
        <taxon>Tracheophyta</taxon>
        <taxon>Spermatophyta</taxon>
        <taxon>Magnoliopsida</taxon>
        <taxon>Liliopsida</taxon>
        <taxon>Poales</taxon>
        <taxon>Poaceae</taxon>
        <taxon>PACMAD clade</taxon>
        <taxon>Panicoideae</taxon>
        <taxon>Andropogonodae</taxon>
        <taxon>Andropogoneae</taxon>
        <taxon>Tripsacinae</taxon>
        <taxon>Zea</taxon>
    </lineage>
</organism>
<evidence type="ECO:0000256" key="12">
    <source>
        <dbReference type="ARBA" id="ARBA00023254"/>
    </source>
</evidence>
<evidence type="ECO:0000256" key="6">
    <source>
        <dbReference type="ARBA" id="ARBA00022763"/>
    </source>
</evidence>
<dbReference type="GO" id="GO:0016787">
    <property type="term" value="F:hydrolase activity"/>
    <property type="evidence" value="ECO:0007669"/>
    <property type="project" value="UniProtKB-KW"/>
</dbReference>
<keyword evidence="10" id="KW-0234">DNA repair</keyword>
<keyword evidence="3" id="KW-0540">Nuclease</keyword>
<evidence type="ECO:0000256" key="7">
    <source>
        <dbReference type="ARBA" id="ARBA00022801"/>
    </source>
</evidence>
<keyword evidence="11" id="KW-0539">Nucleus</keyword>
<dbReference type="GO" id="GO:0004519">
    <property type="term" value="F:endonuclease activity"/>
    <property type="evidence" value="ECO:0007669"/>
    <property type="project" value="UniProtKB-KW"/>
</dbReference>
<evidence type="ECO:0000256" key="10">
    <source>
        <dbReference type="ARBA" id="ARBA00023204"/>
    </source>
</evidence>
<sequence length="149" mass="16954">MSSVIMSVSKVNTRTLQILGDVRQWKRKPLTWLSVQANGAVIPKGFVHKDLAKKDTWLKALIAIPDIQPRYAFAIWKKYPCMRSLLNEYMDGSKTVAEKELLLSDLKWEDRLGDEGKRLGNKCSRRVYRMLMAQNGDLDADDPEAGGRS</sequence>
<keyword evidence="5 13" id="KW-0255">Endonuclease</keyword>
<keyword evidence="7" id="KW-0378">Hydrolase</keyword>
<evidence type="ECO:0000256" key="1">
    <source>
        <dbReference type="ARBA" id="ARBA00001946"/>
    </source>
</evidence>
<dbReference type="AlphaFoldDB" id="A0A1D6DW58"/>
<proteinExistence type="predicted"/>
<evidence type="ECO:0000256" key="4">
    <source>
        <dbReference type="ARBA" id="ARBA00022723"/>
    </source>
</evidence>
<evidence type="ECO:0000256" key="5">
    <source>
        <dbReference type="ARBA" id="ARBA00022759"/>
    </source>
</evidence>
<dbReference type="GO" id="GO:0005634">
    <property type="term" value="C:nucleus"/>
    <property type="evidence" value="ECO:0007669"/>
    <property type="project" value="UniProtKB-SubCell"/>
</dbReference>
<accession>A0A1D6DW58</accession>
<evidence type="ECO:0000256" key="3">
    <source>
        <dbReference type="ARBA" id="ARBA00022722"/>
    </source>
</evidence>
<keyword evidence="12" id="KW-0469">Meiosis</keyword>
<dbReference type="PANTHER" id="PTHR21077">
    <property type="entry name" value="EME1 PROTEIN"/>
    <property type="match status" value="1"/>
</dbReference>
<comment type="cofactor">
    <cofactor evidence="1">
        <name>Mg(2+)</name>
        <dbReference type="ChEBI" id="CHEBI:18420"/>
    </cofactor>
</comment>
<dbReference type="GO" id="GO:0048476">
    <property type="term" value="C:Holliday junction resolvase complex"/>
    <property type="evidence" value="ECO:0007669"/>
    <property type="project" value="InterPro"/>
</dbReference>
<keyword evidence="4" id="KW-0479">Metal-binding</keyword>
<reference evidence="13" key="1">
    <citation type="submission" date="2015-12" db="EMBL/GenBank/DDBJ databases">
        <title>Update maize B73 reference genome by single molecule sequencing technologies.</title>
        <authorList>
            <consortium name="Maize Genome Sequencing Project"/>
            <person name="Ware D."/>
        </authorList>
    </citation>
    <scope>NUCLEOTIDE SEQUENCE [LARGE SCALE GENOMIC DNA]</scope>
    <source>
        <tissue evidence="13">Seedling</tissue>
    </source>
</reference>
<protein>
    <submittedName>
        <fullName evidence="13">Crossover junction endonuclease EME1B</fullName>
    </submittedName>
</protein>
<dbReference type="EMBL" id="CM007648">
    <property type="protein sequence ID" value="ONM12951.1"/>
    <property type="molecule type" value="Genomic_DNA"/>
</dbReference>
<evidence type="ECO:0000256" key="9">
    <source>
        <dbReference type="ARBA" id="ARBA00023172"/>
    </source>
</evidence>
<name>A0A1D6DW58_MAIZE</name>
<dbReference type="InterPro" id="IPR042530">
    <property type="entry name" value="EME1/EME2_C"/>
</dbReference>
<evidence type="ECO:0000256" key="2">
    <source>
        <dbReference type="ARBA" id="ARBA00004123"/>
    </source>
</evidence>
<gene>
    <name evidence="13" type="ORF">ZEAMMB73_Zm00001d002082</name>
</gene>